<dbReference type="Pfam" id="PF04820">
    <property type="entry name" value="Trp_halogenase"/>
    <property type="match status" value="1"/>
</dbReference>
<dbReference type="Gene3D" id="3.50.50.60">
    <property type="entry name" value="FAD/NAD(P)-binding domain"/>
    <property type="match status" value="1"/>
</dbReference>
<comment type="caution">
    <text evidence="1">The sequence shown here is derived from an EMBL/GenBank/DDBJ whole genome shotgun (WGS) entry which is preliminary data.</text>
</comment>
<dbReference type="InterPro" id="IPR006905">
    <property type="entry name" value="Flavin_halogenase"/>
</dbReference>
<protein>
    <submittedName>
        <fullName evidence="1">Tryptophan 7-halogenase</fullName>
    </submittedName>
</protein>
<dbReference type="PANTHER" id="PTHR43747">
    <property type="entry name" value="FAD-BINDING PROTEIN"/>
    <property type="match status" value="1"/>
</dbReference>
<dbReference type="InterPro" id="IPR033856">
    <property type="entry name" value="Trp_halogen"/>
</dbReference>
<dbReference type="PANTHER" id="PTHR43747:SF4">
    <property type="entry name" value="FLAVIN-DEPENDENT TRYPTOPHAN HALOGENASE"/>
    <property type="match status" value="1"/>
</dbReference>
<accession>A0ABN0WT49</accession>
<dbReference type="SUPFAM" id="SSF51905">
    <property type="entry name" value="FAD/NAD(P)-binding domain"/>
    <property type="match status" value="1"/>
</dbReference>
<dbReference type="InterPro" id="IPR036188">
    <property type="entry name" value="FAD/NAD-bd_sf"/>
</dbReference>
<keyword evidence="2" id="KW-1185">Reference proteome</keyword>
<dbReference type="InterPro" id="IPR050816">
    <property type="entry name" value="Flavin-dep_Halogenase_NPB"/>
</dbReference>
<sequence length="480" mass="53984">MAACAVAKQLPYLDVTLLESPAIPPVGVGEGSTPHFKRFMTLLGIDESVWMPACGATYKNGIFFRNWNGKQDQYFHPFYCKEDVKTAEVFFYLANQRRRGMPIDVDICDYFITGHLARQHKAPVSQQKAINTEYGYHFSADRLATFLKSIAIGLGVTHKLGMVDRVTLVPEGDEVASLILQDGQRLEADLFIDASGFQSILLGKALKVPFIPFSDQLLTNRAVTLATKQTPPFTFTDSIAMNAGWRWRIPLQDRIGNGYVYADAFISPEQAEQELIGELGENVVDGSIRHLSFTAGMRQKTWVGNVLGIGLAQSFVEPLEATSLMVTQLCVEFFIHHMNSQDGTLQDKQQQLNQQINGLLAGIKDYIVCHYAASQRTDTKFWQQASHVDKGPVLIDIMHTWRNGQDVDEVLYTKDKELAYFRPSWYAILNGMDYHAENTATPGDVLPMNLLNQAIHYSQRLCEENFISQDKLLHEFTRAG</sequence>
<evidence type="ECO:0000313" key="2">
    <source>
        <dbReference type="Proteomes" id="UP001501757"/>
    </source>
</evidence>
<dbReference type="Proteomes" id="UP001501757">
    <property type="component" value="Unassembled WGS sequence"/>
</dbReference>
<dbReference type="EMBL" id="BAAAEI010000006">
    <property type="protein sequence ID" value="GAA0345890.1"/>
    <property type="molecule type" value="Genomic_DNA"/>
</dbReference>
<gene>
    <name evidence="1" type="ORF">GCM10009092_07970</name>
</gene>
<reference evidence="2" key="1">
    <citation type="journal article" date="2019" name="Int. J. Syst. Evol. Microbiol.">
        <title>The Global Catalogue of Microorganisms (GCM) 10K type strain sequencing project: providing services to taxonomists for standard genome sequencing and annotation.</title>
        <authorList>
            <consortium name="The Broad Institute Genomics Platform"/>
            <consortium name="The Broad Institute Genome Sequencing Center for Infectious Disease"/>
            <person name="Wu L."/>
            <person name="Ma J."/>
        </authorList>
    </citation>
    <scope>NUCLEOTIDE SEQUENCE [LARGE SCALE GENOMIC DNA]</scope>
    <source>
        <strain evidence="2">JCM 13378</strain>
    </source>
</reference>
<organism evidence="1 2">
    <name type="scientific">Bowmanella denitrificans</name>
    <dbReference type="NCBI Taxonomy" id="366582"/>
    <lineage>
        <taxon>Bacteria</taxon>
        <taxon>Pseudomonadati</taxon>
        <taxon>Pseudomonadota</taxon>
        <taxon>Gammaproteobacteria</taxon>
        <taxon>Alteromonadales</taxon>
        <taxon>Alteromonadaceae</taxon>
        <taxon>Bowmanella</taxon>
    </lineage>
</organism>
<dbReference type="PIRSF" id="PIRSF011396">
    <property type="entry name" value="Trp_halogenase"/>
    <property type="match status" value="1"/>
</dbReference>
<name>A0ABN0WT49_9ALTE</name>
<evidence type="ECO:0000313" key="1">
    <source>
        <dbReference type="EMBL" id="GAA0345890.1"/>
    </source>
</evidence>
<proteinExistence type="predicted"/>